<gene>
    <name evidence="5" type="ORF">TraAM80_09786</name>
</gene>
<dbReference type="GO" id="GO:0009313">
    <property type="term" value="P:oligosaccharide catabolic process"/>
    <property type="evidence" value="ECO:0007669"/>
    <property type="project" value="TreeGrafter"/>
</dbReference>
<dbReference type="OrthoDB" id="252632at2759"/>
<dbReference type="InterPro" id="IPR013320">
    <property type="entry name" value="ConA-like_dom_sf"/>
</dbReference>
<dbReference type="Pfam" id="PF22925">
    <property type="entry name" value="TS_C"/>
    <property type="match status" value="1"/>
</dbReference>
<feature type="signal peptide" evidence="2">
    <location>
        <begin position="1"/>
        <end position="26"/>
    </location>
</feature>
<keyword evidence="1" id="KW-0677">Repeat</keyword>
<dbReference type="GO" id="GO:0004308">
    <property type="term" value="F:exo-alpha-sialidase activity"/>
    <property type="evidence" value="ECO:0007669"/>
    <property type="project" value="UniProtKB-EC"/>
</dbReference>
<accession>A0A422MTJ4</accession>
<protein>
    <submittedName>
        <fullName evidence="5">Trans-sialidase</fullName>
        <ecNumber evidence="5">3.2.1.18</ecNumber>
    </submittedName>
</protein>
<keyword evidence="2" id="KW-0732">Signal</keyword>
<feature type="chain" id="PRO_5019034280" evidence="2">
    <location>
        <begin position="27"/>
        <end position="516"/>
    </location>
</feature>
<feature type="domain" description="Trans-sialidase C-terminal" evidence="4">
    <location>
        <begin position="458"/>
        <end position="511"/>
    </location>
</feature>
<dbReference type="GO" id="GO:0006689">
    <property type="term" value="P:ganglioside catabolic process"/>
    <property type="evidence" value="ECO:0007669"/>
    <property type="project" value="TreeGrafter"/>
</dbReference>
<sequence length="516" mass="55866">MPRHLFFYYAVLICVLSICSCSSGAATDDQKGAVGPLKGTTSIDGAKWEEMQCVEGSVTSLRVPSLVEVDGDVFAVAEAQYKKKGSEEAVSVAGIASVLLKEGEAGPTEISTVGTSFLHMQLLKGSDAAEKATEIMQPTTIVVGNDVYMLLGNYSRTTPKAEASGKDGWKLLLVKGTVSRTSNEEKKIQWGETHAVQLESRIHGSLTRLVGGGGSGVVLQDGSLVFPMQATDTKNGKGVFLAMQLTQVENKWELSRQMAEIGGYRDPAIVEWDDDEKLLALVPCKDGYYDVYKGLGAGRSWHPVREPISRVWGNSLKRQGEGVRSGFITAAIEDKKVMLLTLPAYSEEKGKGQLHLWVTDNARVHDVGPVSNEEHDAAASSLLYRKKRNKEDELVLLYEKKNDADDSFSLVSVRLTDKLPWIKEVVKTWKEMDAALKSCTSGGTFDPRAKGMCNGPIPTEGLVGFLSNTLTDGTDAGTVWVDEYLGVNATVKTGELASDEWGVTFKGVGAGRSGRW</sequence>
<feature type="domain" description="Sialidase" evidence="3">
    <location>
        <begin position="63"/>
        <end position="399"/>
    </location>
</feature>
<dbReference type="InterPro" id="IPR008377">
    <property type="entry name" value="Sialidase_trypan"/>
</dbReference>
<dbReference type="PRINTS" id="PR01803">
    <property type="entry name" value="TCSIALIDASE"/>
</dbReference>
<dbReference type="VEuPathDB" id="TriTrypDB:TRSC58_06879"/>
<evidence type="ECO:0000313" key="5">
    <source>
        <dbReference type="EMBL" id="RNE96532.1"/>
    </source>
</evidence>
<evidence type="ECO:0000313" key="6">
    <source>
        <dbReference type="Proteomes" id="UP000283634"/>
    </source>
</evidence>
<dbReference type="GO" id="GO:0005737">
    <property type="term" value="C:cytoplasm"/>
    <property type="evidence" value="ECO:0007669"/>
    <property type="project" value="TreeGrafter"/>
</dbReference>
<dbReference type="EMBL" id="MKGL01000676">
    <property type="protein sequence ID" value="RNE96532.1"/>
    <property type="molecule type" value="Genomic_DNA"/>
</dbReference>
<keyword evidence="5" id="KW-0378">Hydrolase</keyword>
<name>A0A422MTJ4_TRYRA</name>
<dbReference type="InterPro" id="IPR055239">
    <property type="entry name" value="TS_C"/>
</dbReference>
<dbReference type="PROSITE" id="PS51257">
    <property type="entry name" value="PROKAR_LIPOPROTEIN"/>
    <property type="match status" value="1"/>
</dbReference>
<evidence type="ECO:0000259" key="4">
    <source>
        <dbReference type="Pfam" id="PF22925"/>
    </source>
</evidence>
<organism evidence="5 6">
    <name type="scientific">Trypanosoma rangeli</name>
    <dbReference type="NCBI Taxonomy" id="5698"/>
    <lineage>
        <taxon>Eukaryota</taxon>
        <taxon>Discoba</taxon>
        <taxon>Euglenozoa</taxon>
        <taxon>Kinetoplastea</taxon>
        <taxon>Metakinetoplastina</taxon>
        <taxon>Trypanosomatida</taxon>
        <taxon>Trypanosomatidae</taxon>
        <taxon>Trypanosoma</taxon>
        <taxon>Herpetosoma</taxon>
    </lineage>
</organism>
<evidence type="ECO:0000259" key="3">
    <source>
        <dbReference type="Pfam" id="PF13859"/>
    </source>
</evidence>
<dbReference type="RefSeq" id="XP_029233718.1">
    <property type="nucleotide sequence ID" value="XM_029386449.1"/>
</dbReference>
<dbReference type="InterPro" id="IPR011040">
    <property type="entry name" value="Sialidase"/>
</dbReference>
<keyword evidence="5" id="KW-0326">Glycosidase</keyword>
<keyword evidence="6" id="KW-1185">Reference proteome</keyword>
<dbReference type="PANTHER" id="PTHR10628">
    <property type="entry name" value="SIALIDASE"/>
    <property type="match status" value="1"/>
</dbReference>
<dbReference type="GeneID" id="40333719"/>
<dbReference type="SUPFAM" id="SSF49899">
    <property type="entry name" value="Concanavalin A-like lectins/glucanases"/>
    <property type="match status" value="1"/>
</dbReference>
<comment type="caution">
    <text evidence="5">The sequence shown here is derived from an EMBL/GenBank/DDBJ whole genome shotgun (WGS) entry which is preliminary data.</text>
</comment>
<feature type="non-terminal residue" evidence="5">
    <location>
        <position position="516"/>
    </location>
</feature>
<dbReference type="PANTHER" id="PTHR10628:SF30">
    <property type="entry name" value="EXO-ALPHA-SIALIDASE"/>
    <property type="match status" value="1"/>
</dbReference>
<dbReference type="Pfam" id="PF13859">
    <property type="entry name" value="BNR_3"/>
    <property type="match status" value="1"/>
</dbReference>
<dbReference type="GO" id="GO:0016020">
    <property type="term" value="C:membrane"/>
    <property type="evidence" value="ECO:0007669"/>
    <property type="project" value="TreeGrafter"/>
</dbReference>
<dbReference type="SUPFAM" id="SSF50939">
    <property type="entry name" value="Sialidases"/>
    <property type="match status" value="1"/>
</dbReference>
<evidence type="ECO:0000256" key="2">
    <source>
        <dbReference type="SAM" id="SignalP"/>
    </source>
</evidence>
<dbReference type="Proteomes" id="UP000283634">
    <property type="component" value="Unassembled WGS sequence"/>
</dbReference>
<dbReference type="EC" id="3.2.1.18" evidence="5"/>
<dbReference type="InterPro" id="IPR036278">
    <property type="entry name" value="Sialidase_sf"/>
</dbReference>
<dbReference type="Gene3D" id="2.60.120.200">
    <property type="match status" value="1"/>
</dbReference>
<evidence type="ECO:0000256" key="1">
    <source>
        <dbReference type="ARBA" id="ARBA00022737"/>
    </source>
</evidence>
<reference evidence="5 6" key="1">
    <citation type="journal article" date="2018" name="BMC Genomics">
        <title>Genomic comparison of Trypanosoma conorhini and Trypanosoma rangeli to Trypanosoma cruzi strains of high and low virulence.</title>
        <authorList>
            <person name="Bradwell K.R."/>
            <person name="Koparde V.N."/>
            <person name="Matveyev A.V."/>
            <person name="Serrano M.G."/>
            <person name="Alves J.M."/>
            <person name="Parikh H."/>
            <person name="Huang B."/>
            <person name="Lee V."/>
            <person name="Espinosa-Alvarez O."/>
            <person name="Ortiz P.A."/>
            <person name="Costa-Martins A.G."/>
            <person name="Teixeira M.M."/>
            <person name="Buck G.A."/>
        </authorList>
    </citation>
    <scope>NUCLEOTIDE SEQUENCE [LARGE SCALE GENOMIC DNA]</scope>
    <source>
        <strain evidence="5 6">AM80</strain>
    </source>
</reference>
<proteinExistence type="predicted"/>
<dbReference type="Gene3D" id="2.120.10.10">
    <property type="match status" value="1"/>
</dbReference>
<dbReference type="InterPro" id="IPR026856">
    <property type="entry name" value="Sialidase_fam"/>
</dbReference>
<dbReference type="AlphaFoldDB" id="A0A422MTJ4"/>
<dbReference type="CDD" id="cd15482">
    <property type="entry name" value="Sialidase_non-viral"/>
    <property type="match status" value="1"/>
</dbReference>